<dbReference type="OrthoDB" id="8402935at2"/>
<evidence type="ECO:0000313" key="1">
    <source>
        <dbReference type="EMBL" id="SCB30583.1"/>
    </source>
</evidence>
<evidence type="ECO:0000313" key="2">
    <source>
        <dbReference type="Proteomes" id="UP000199205"/>
    </source>
</evidence>
<sequence length="130" mass="14389">MTTLEYDFSEMKLPGYGDDILIQGTAILESDCEDDSYFYVASLKIGKTTLKRPSRINSAHVIDDFLFTEIVKQIEDDKTVHGKHAALEWTDAVSGLVSDFVPALRRRHGMPMFLIPELAPLGGVSAQAAE</sequence>
<dbReference type="Proteomes" id="UP000199205">
    <property type="component" value="Unassembled WGS sequence"/>
</dbReference>
<dbReference type="RefSeq" id="WP_092574042.1">
    <property type="nucleotide sequence ID" value="NZ_FMAF01000006.1"/>
</dbReference>
<gene>
    <name evidence="1" type="ORF">GA0061101_106128</name>
</gene>
<dbReference type="EMBL" id="FMAF01000006">
    <property type="protein sequence ID" value="SCB30583.1"/>
    <property type="molecule type" value="Genomic_DNA"/>
</dbReference>
<accession>A0A1C3VS08</accession>
<organism evidence="1 2">
    <name type="scientific">Rhizobium lusitanum</name>
    <dbReference type="NCBI Taxonomy" id="293958"/>
    <lineage>
        <taxon>Bacteria</taxon>
        <taxon>Pseudomonadati</taxon>
        <taxon>Pseudomonadota</taxon>
        <taxon>Alphaproteobacteria</taxon>
        <taxon>Hyphomicrobiales</taxon>
        <taxon>Rhizobiaceae</taxon>
        <taxon>Rhizobium/Agrobacterium group</taxon>
        <taxon>Rhizobium</taxon>
    </lineage>
</organism>
<protein>
    <submittedName>
        <fullName evidence="1">Uncharacterized protein</fullName>
    </submittedName>
</protein>
<reference evidence="1 2" key="1">
    <citation type="submission" date="2016-08" db="EMBL/GenBank/DDBJ databases">
        <authorList>
            <person name="Seilhamer J.J."/>
        </authorList>
    </citation>
    <scope>NUCLEOTIDE SEQUENCE [LARGE SCALE GENOMIC DNA]</scope>
    <source>
        <strain evidence="1 2">P1-7</strain>
    </source>
</reference>
<proteinExistence type="predicted"/>
<dbReference type="AlphaFoldDB" id="A0A1C3VS08"/>
<name>A0A1C3VS08_9HYPH</name>